<evidence type="ECO:0000259" key="10">
    <source>
        <dbReference type="PROSITE" id="PS51843"/>
    </source>
</evidence>
<gene>
    <name evidence="11" type="ORF">PENTCL1PPCAC_4571</name>
</gene>
<evidence type="ECO:0000256" key="5">
    <source>
        <dbReference type="ARBA" id="ARBA00023125"/>
    </source>
</evidence>
<dbReference type="Gene3D" id="3.30.50.10">
    <property type="entry name" value="Erythroid Transcription Factor GATA-1, subunit A"/>
    <property type="match status" value="1"/>
</dbReference>
<dbReference type="InterPro" id="IPR035500">
    <property type="entry name" value="NHR-like_dom_sf"/>
</dbReference>
<dbReference type="GO" id="GO:0003700">
    <property type="term" value="F:DNA-binding transcription factor activity"/>
    <property type="evidence" value="ECO:0007669"/>
    <property type="project" value="InterPro"/>
</dbReference>
<dbReference type="SUPFAM" id="SSF57716">
    <property type="entry name" value="Glucocorticoid receptor-like (DNA-binding domain)"/>
    <property type="match status" value="1"/>
</dbReference>
<name>A0AAV5SGG0_9BILA</name>
<evidence type="ECO:0000256" key="3">
    <source>
        <dbReference type="ARBA" id="ARBA00022833"/>
    </source>
</evidence>
<sequence length="397" mass="45716">MDEPTKNSKSALRKCLICGSCTTSARLGLDACRACTVFYRRSRNGKKYACRANTRRCAVDAGGGIACKRCRLDRFERVLKESSEKGMQDVAHSVERNRDIAHAIDPDISGMPRTSLSPFPPVSRSVWTDNILLQRCNRCYRTLNSVRRNGELISRRDALHPLEMSEQECPIYPATFGALNASTKVTLSALLEFADNMFPELSQISREERWNLTVRFYQCFKAVDSCYRANAIFPNDLDKSLIAYTCYFDHKIVDGFFDDCKEMDSKLLDEAKKFMHEILDRTVRPGRQAIARASPNDTEFHAILMLLFWKIDGTQRRDGVVQIGERYRAAVLEELHTHYREVLDLKDYSTRIGELFMLIMHFERTTDIEEHFEICRIMGVFNDDTFVYRLQKDAIAS</sequence>
<keyword evidence="6" id="KW-0804">Transcription</keyword>
<keyword evidence="1" id="KW-0479">Metal-binding</keyword>
<feature type="domain" description="NR LBD" evidence="10">
    <location>
        <begin position="148"/>
        <end position="397"/>
    </location>
</feature>
<keyword evidence="3" id="KW-0862">Zinc</keyword>
<protein>
    <recommendedName>
        <fullName evidence="13">Nuclear receptor</fullName>
    </recommendedName>
</protein>
<keyword evidence="7" id="KW-0675">Receptor</keyword>
<evidence type="ECO:0000256" key="8">
    <source>
        <dbReference type="ARBA" id="ARBA00023242"/>
    </source>
</evidence>
<dbReference type="PROSITE" id="PS51030">
    <property type="entry name" value="NUCLEAR_REC_DBD_2"/>
    <property type="match status" value="1"/>
</dbReference>
<dbReference type="SMART" id="SM00430">
    <property type="entry name" value="HOLI"/>
    <property type="match status" value="1"/>
</dbReference>
<keyword evidence="4" id="KW-0805">Transcription regulation</keyword>
<evidence type="ECO:0000256" key="6">
    <source>
        <dbReference type="ARBA" id="ARBA00023163"/>
    </source>
</evidence>
<dbReference type="Proteomes" id="UP001432027">
    <property type="component" value="Unassembled WGS sequence"/>
</dbReference>
<evidence type="ECO:0000259" key="9">
    <source>
        <dbReference type="PROSITE" id="PS51030"/>
    </source>
</evidence>
<dbReference type="SUPFAM" id="SSF48508">
    <property type="entry name" value="Nuclear receptor ligand-binding domain"/>
    <property type="match status" value="1"/>
</dbReference>
<keyword evidence="8" id="KW-0539">Nucleus</keyword>
<feature type="domain" description="Nuclear receptor" evidence="9">
    <location>
        <begin position="12"/>
        <end position="94"/>
    </location>
</feature>
<reference evidence="11" key="1">
    <citation type="submission" date="2023-10" db="EMBL/GenBank/DDBJ databases">
        <title>Genome assembly of Pristionchus species.</title>
        <authorList>
            <person name="Yoshida K."/>
            <person name="Sommer R.J."/>
        </authorList>
    </citation>
    <scope>NUCLEOTIDE SEQUENCE</scope>
    <source>
        <strain evidence="11">RS0144</strain>
    </source>
</reference>
<dbReference type="GO" id="GO:0043565">
    <property type="term" value="F:sequence-specific DNA binding"/>
    <property type="evidence" value="ECO:0007669"/>
    <property type="project" value="InterPro"/>
</dbReference>
<dbReference type="GO" id="GO:0005634">
    <property type="term" value="C:nucleus"/>
    <property type="evidence" value="ECO:0007669"/>
    <property type="project" value="TreeGrafter"/>
</dbReference>
<keyword evidence="12" id="KW-1185">Reference proteome</keyword>
<dbReference type="Pfam" id="PF00105">
    <property type="entry name" value="zf-C4"/>
    <property type="match status" value="1"/>
</dbReference>
<dbReference type="InterPro" id="IPR001628">
    <property type="entry name" value="Znf_hrmn_rcpt"/>
</dbReference>
<dbReference type="PANTHER" id="PTHR46011">
    <property type="entry name" value="NUCLEAR HORMONE RECEPTOR FAMILY MEMBER NHR-86-RELATED"/>
    <property type="match status" value="1"/>
</dbReference>
<keyword evidence="2" id="KW-0863">Zinc-finger</keyword>
<dbReference type="GO" id="GO:0008270">
    <property type="term" value="F:zinc ion binding"/>
    <property type="evidence" value="ECO:0007669"/>
    <property type="project" value="UniProtKB-KW"/>
</dbReference>
<comment type="caution">
    <text evidence="11">The sequence shown here is derived from an EMBL/GenBank/DDBJ whole genome shotgun (WGS) entry which is preliminary data.</text>
</comment>
<dbReference type="EMBL" id="BTSX01000002">
    <property type="protein sequence ID" value="GMS82396.1"/>
    <property type="molecule type" value="Genomic_DNA"/>
</dbReference>
<evidence type="ECO:0008006" key="13">
    <source>
        <dbReference type="Google" id="ProtNLM"/>
    </source>
</evidence>
<dbReference type="InterPro" id="IPR013088">
    <property type="entry name" value="Znf_NHR/GATA"/>
</dbReference>
<proteinExistence type="predicted"/>
<accession>A0AAV5SGG0</accession>
<evidence type="ECO:0000313" key="12">
    <source>
        <dbReference type="Proteomes" id="UP001432027"/>
    </source>
</evidence>
<keyword evidence="5" id="KW-0238">DNA-binding</keyword>
<organism evidence="11 12">
    <name type="scientific">Pristionchus entomophagus</name>
    <dbReference type="NCBI Taxonomy" id="358040"/>
    <lineage>
        <taxon>Eukaryota</taxon>
        <taxon>Metazoa</taxon>
        <taxon>Ecdysozoa</taxon>
        <taxon>Nematoda</taxon>
        <taxon>Chromadorea</taxon>
        <taxon>Rhabditida</taxon>
        <taxon>Rhabditina</taxon>
        <taxon>Diplogasteromorpha</taxon>
        <taxon>Diplogasteroidea</taxon>
        <taxon>Neodiplogasteridae</taxon>
        <taxon>Pristionchus</taxon>
    </lineage>
</organism>
<dbReference type="PANTHER" id="PTHR46011:SF6">
    <property type="entry name" value="HIGH ZINC ACTIVATED NUCLEAR RECEPTOR PROTEIN"/>
    <property type="match status" value="1"/>
</dbReference>
<dbReference type="Pfam" id="PF00104">
    <property type="entry name" value="Hormone_recep"/>
    <property type="match status" value="1"/>
</dbReference>
<dbReference type="AlphaFoldDB" id="A0AAV5SGG0"/>
<evidence type="ECO:0000256" key="2">
    <source>
        <dbReference type="ARBA" id="ARBA00022771"/>
    </source>
</evidence>
<evidence type="ECO:0000313" key="11">
    <source>
        <dbReference type="EMBL" id="GMS82396.1"/>
    </source>
</evidence>
<evidence type="ECO:0000256" key="1">
    <source>
        <dbReference type="ARBA" id="ARBA00022723"/>
    </source>
</evidence>
<dbReference type="PROSITE" id="PS51843">
    <property type="entry name" value="NR_LBD"/>
    <property type="match status" value="1"/>
</dbReference>
<dbReference type="SMART" id="SM00399">
    <property type="entry name" value="ZnF_C4"/>
    <property type="match status" value="1"/>
</dbReference>
<evidence type="ECO:0000256" key="4">
    <source>
        <dbReference type="ARBA" id="ARBA00023015"/>
    </source>
</evidence>
<dbReference type="InterPro" id="IPR000536">
    <property type="entry name" value="Nucl_hrmn_rcpt_lig-bd"/>
</dbReference>
<evidence type="ECO:0000256" key="7">
    <source>
        <dbReference type="ARBA" id="ARBA00023170"/>
    </source>
</evidence>